<dbReference type="GO" id="GO:0005739">
    <property type="term" value="C:mitochondrion"/>
    <property type="evidence" value="ECO:0007669"/>
    <property type="project" value="UniProtKB-ARBA"/>
</dbReference>
<keyword evidence="7" id="KW-0411">Iron-sulfur</keyword>
<keyword evidence="6" id="KW-0408">Iron</keyword>
<keyword evidence="5" id="KW-1278">Translocase</keyword>
<evidence type="ECO:0000313" key="10">
    <source>
        <dbReference type="EMBL" id="CAD9717145.1"/>
    </source>
</evidence>
<dbReference type="GO" id="GO:0046872">
    <property type="term" value="F:metal ion binding"/>
    <property type="evidence" value="ECO:0007669"/>
    <property type="project" value="UniProtKB-KW"/>
</dbReference>
<dbReference type="PROSITE" id="PS51379">
    <property type="entry name" value="4FE4S_FER_2"/>
    <property type="match status" value="2"/>
</dbReference>
<evidence type="ECO:0000256" key="8">
    <source>
        <dbReference type="ARBA" id="ARBA00057475"/>
    </source>
</evidence>
<dbReference type="GO" id="GO:0006120">
    <property type="term" value="P:mitochondrial electron transport, NADH to ubiquinone"/>
    <property type="evidence" value="ECO:0007669"/>
    <property type="project" value="TreeGrafter"/>
</dbReference>
<dbReference type="SUPFAM" id="SSF54862">
    <property type="entry name" value="4Fe-4S ferredoxins"/>
    <property type="match status" value="1"/>
</dbReference>
<dbReference type="NCBIfam" id="NF004539">
    <property type="entry name" value="PRK05888.1-5"/>
    <property type="match status" value="1"/>
</dbReference>
<dbReference type="OrthoDB" id="204405at2759"/>
<dbReference type="Pfam" id="PF12838">
    <property type="entry name" value="Fer4_7"/>
    <property type="match status" value="1"/>
</dbReference>
<evidence type="ECO:0000256" key="1">
    <source>
        <dbReference type="ARBA" id="ARBA00001966"/>
    </source>
</evidence>
<comment type="function">
    <text evidence="8">Core subunit of the mitochondrial membrane respiratory chain NADH dehydrogenase (Complex I) that is believed to belong to the minimal assembly required for catalysis. Complex I functions in the transfer of electrons from NADH to the respiratory chain. The immediate electron acceptor for the enzyme is believed to be ubiquinone. May donate electrons to ubiquinone.</text>
</comment>
<dbReference type="GO" id="GO:0032981">
    <property type="term" value="P:mitochondrial respiratory chain complex I assembly"/>
    <property type="evidence" value="ECO:0007669"/>
    <property type="project" value="TreeGrafter"/>
</dbReference>
<gene>
    <name evidence="11" type="ORF">A3770_08p51750</name>
    <name evidence="10" type="ORF">CPRI1469_LOCUS6005</name>
</gene>
<feature type="domain" description="4Fe-4S ferredoxin-type" evidence="9">
    <location>
        <begin position="162"/>
        <end position="191"/>
    </location>
</feature>
<accession>A0A5B8MQI1</accession>
<reference evidence="11 12" key="1">
    <citation type="submission" date="2018-07" db="EMBL/GenBank/DDBJ databases">
        <title>The complete nuclear genome of the prasinophyte Chloropicon primus (CCMP1205).</title>
        <authorList>
            <person name="Pombert J.-F."/>
            <person name="Otis C."/>
            <person name="Turmel M."/>
            <person name="Lemieux C."/>
        </authorList>
    </citation>
    <scope>NUCLEOTIDE SEQUENCE [LARGE SCALE GENOMIC DNA]</scope>
    <source>
        <strain evidence="11 12">CCMP1205</strain>
    </source>
</reference>
<proteinExistence type="inferred from homology"/>
<dbReference type="NCBIfam" id="TIGR01971">
    <property type="entry name" value="NuoI"/>
    <property type="match status" value="1"/>
</dbReference>
<dbReference type="AlphaFoldDB" id="A0A5B8MQI1"/>
<dbReference type="InterPro" id="IPR017900">
    <property type="entry name" value="4Fe4S_Fe_S_CS"/>
</dbReference>
<dbReference type="Proteomes" id="UP000316726">
    <property type="component" value="Chromosome 8"/>
</dbReference>
<sequence length="231" mass="25914">MSVMQQLLARGAKQSWSGLSQTLCGRGATPATVASGLQSRTFAAAPSPKKAETEAYVRPSSDKEVPRDIAGILDASAQTLFITELMRGMSLALKYFFTKKVTLNYPFEKASLSPRFRGEHALRRYPTGEERCIACKLCEAVCPAQAITIEAEEREDGSRRTTRYDIDMTKCIYCGYCQEACPVDAIVEGPNFEYATETHEELLYDKEKLLNNGDRWETEIAKNLESEQHYR</sequence>
<name>A0A5B8MQI1_9CHLO</name>
<evidence type="ECO:0000256" key="4">
    <source>
        <dbReference type="ARBA" id="ARBA00022723"/>
    </source>
</evidence>
<dbReference type="PANTHER" id="PTHR10849:SF20">
    <property type="entry name" value="NADH DEHYDROGENASE [UBIQUINONE] IRON-SULFUR PROTEIN 8, MITOCHONDRIAL"/>
    <property type="match status" value="1"/>
</dbReference>
<evidence type="ECO:0000256" key="7">
    <source>
        <dbReference type="ARBA" id="ARBA00023014"/>
    </source>
</evidence>
<evidence type="ECO:0000313" key="12">
    <source>
        <dbReference type="Proteomes" id="UP000316726"/>
    </source>
</evidence>
<evidence type="ECO:0000256" key="3">
    <source>
        <dbReference type="ARBA" id="ARBA00022485"/>
    </source>
</evidence>
<dbReference type="GO" id="GO:0016020">
    <property type="term" value="C:membrane"/>
    <property type="evidence" value="ECO:0007669"/>
    <property type="project" value="InterPro"/>
</dbReference>
<dbReference type="InterPro" id="IPR017896">
    <property type="entry name" value="4Fe4S_Fe-S-bd"/>
</dbReference>
<dbReference type="EMBL" id="HBHL01009030">
    <property type="protein sequence ID" value="CAD9717145.1"/>
    <property type="molecule type" value="Transcribed_RNA"/>
</dbReference>
<dbReference type="GO" id="GO:0003954">
    <property type="term" value="F:NADH dehydrogenase activity"/>
    <property type="evidence" value="ECO:0007669"/>
    <property type="project" value="TreeGrafter"/>
</dbReference>
<keyword evidence="4" id="KW-0479">Metal-binding</keyword>
<organism evidence="11 12">
    <name type="scientific">Chloropicon primus</name>
    <dbReference type="NCBI Taxonomy" id="1764295"/>
    <lineage>
        <taxon>Eukaryota</taxon>
        <taxon>Viridiplantae</taxon>
        <taxon>Chlorophyta</taxon>
        <taxon>Chloropicophyceae</taxon>
        <taxon>Chloropicales</taxon>
        <taxon>Chloropicaceae</taxon>
        <taxon>Chloropicon</taxon>
    </lineage>
</organism>
<dbReference type="EMBL" id="CP031041">
    <property type="protein sequence ID" value="QDZ22657.1"/>
    <property type="molecule type" value="Genomic_DNA"/>
</dbReference>
<dbReference type="PANTHER" id="PTHR10849">
    <property type="entry name" value="NADH DEHYDROGENASE UBIQUINONE IRON-SULFUR PROTEIN 8, MITOCHONDRIAL"/>
    <property type="match status" value="1"/>
</dbReference>
<protein>
    <submittedName>
        <fullName evidence="11">Subunit I of NAD(P)H-quinone oxidoreductase</fullName>
    </submittedName>
</protein>
<dbReference type="NCBIfam" id="NF004538">
    <property type="entry name" value="PRK05888.1-4"/>
    <property type="match status" value="1"/>
</dbReference>
<reference evidence="10" key="2">
    <citation type="submission" date="2021-01" db="EMBL/GenBank/DDBJ databases">
        <authorList>
            <person name="Corre E."/>
            <person name="Pelletier E."/>
            <person name="Niang G."/>
            <person name="Scheremetjew M."/>
            <person name="Finn R."/>
            <person name="Kale V."/>
            <person name="Holt S."/>
            <person name="Cochrane G."/>
            <person name="Meng A."/>
            <person name="Brown T."/>
            <person name="Cohen L."/>
        </authorList>
    </citation>
    <scope>NUCLEOTIDE SEQUENCE</scope>
    <source>
        <strain evidence="10">CCMP1205</strain>
    </source>
</reference>
<dbReference type="FunFam" id="3.30.70.3270:FF:000001">
    <property type="entry name" value="NADH-quinone oxidoreductase subunit I 1"/>
    <property type="match status" value="1"/>
</dbReference>
<evidence type="ECO:0000256" key="6">
    <source>
        <dbReference type="ARBA" id="ARBA00023004"/>
    </source>
</evidence>
<comment type="similarity">
    <text evidence="2">Belongs to the complex I 23 kDa subunit family.</text>
</comment>
<dbReference type="Gene3D" id="3.30.70.3270">
    <property type="match status" value="1"/>
</dbReference>
<feature type="domain" description="4Fe-4S ferredoxin-type" evidence="9">
    <location>
        <begin position="123"/>
        <end position="152"/>
    </location>
</feature>
<keyword evidence="12" id="KW-1185">Reference proteome</keyword>
<dbReference type="PROSITE" id="PS00198">
    <property type="entry name" value="4FE4S_FER_1"/>
    <property type="match status" value="1"/>
</dbReference>
<dbReference type="STRING" id="1764295.A0A5B8MQI1"/>
<evidence type="ECO:0000313" key="11">
    <source>
        <dbReference type="EMBL" id="QDZ22657.1"/>
    </source>
</evidence>
<keyword evidence="3" id="KW-0004">4Fe-4S</keyword>
<dbReference type="GO" id="GO:0051539">
    <property type="term" value="F:4 iron, 4 sulfur cluster binding"/>
    <property type="evidence" value="ECO:0007669"/>
    <property type="project" value="UniProtKB-KW"/>
</dbReference>
<evidence type="ECO:0000259" key="9">
    <source>
        <dbReference type="PROSITE" id="PS51379"/>
    </source>
</evidence>
<comment type="cofactor">
    <cofactor evidence="1">
        <name>[4Fe-4S] cluster</name>
        <dbReference type="ChEBI" id="CHEBI:49883"/>
    </cofactor>
</comment>
<evidence type="ECO:0000256" key="5">
    <source>
        <dbReference type="ARBA" id="ARBA00022967"/>
    </source>
</evidence>
<dbReference type="InterPro" id="IPR010226">
    <property type="entry name" value="NADH_quinone_OxRdtase_chainI"/>
</dbReference>
<dbReference type="HAMAP" id="MF_01351">
    <property type="entry name" value="NDH1_NuoI"/>
    <property type="match status" value="1"/>
</dbReference>
<evidence type="ECO:0000256" key="2">
    <source>
        <dbReference type="ARBA" id="ARBA00010277"/>
    </source>
</evidence>